<dbReference type="Proteomes" id="UP000324222">
    <property type="component" value="Unassembled WGS sequence"/>
</dbReference>
<dbReference type="AlphaFoldDB" id="A0A5B7GWH2"/>
<evidence type="ECO:0000313" key="2">
    <source>
        <dbReference type="Proteomes" id="UP000324222"/>
    </source>
</evidence>
<evidence type="ECO:0000313" key="1">
    <source>
        <dbReference type="EMBL" id="MPC61715.1"/>
    </source>
</evidence>
<reference evidence="1 2" key="1">
    <citation type="submission" date="2019-05" db="EMBL/GenBank/DDBJ databases">
        <title>Another draft genome of Portunus trituberculatus and its Hox gene families provides insights of decapod evolution.</title>
        <authorList>
            <person name="Jeong J.-H."/>
            <person name="Song I."/>
            <person name="Kim S."/>
            <person name="Choi T."/>
            <person name="Kim D."/>
            <person name="Ryu S."/>
            <person name="Kim W."/>
        </authorList>
    </citation>
    <scope>NUCLEOTIDE SEQUENCE [LARGE SCALE GENOMIC DNA]</scope>
    <source>
        <tissue evidence="1">Muscle</tissue>
    </source>
</reference>
<comment type="caution">
    <text evidence="1">The sequence shown here is derived from an EMBL/GenBank/DDBJ whole genome shotgun (WGS) entry which is preliminary data.</text>
</comment>
<protein>
    <submittedName>
        <fullName evidence="1">Uncharacterized protein</fullName>
    </submittedName>
</protein>
<proteinExistence type="predicted"/>
<gene>
    <name evidence="1" type="ORF">E2C01_055788</name>
</gene>
<sequence length="30" mass="3550">MVEVAWRREVKRRFTLPPGGLVANLVWQQI</sequence>
<name>A0A5B7GWH2_PORTR</name>
<dbReference type="EMBL" id="VSRR010018825">
    <property type="protein sequence ID" value="MPC61715.1"/>
    <property type="molecule type" value="Genomic_DNA"/>
</dbReference>
<keyword evidence="2" id="KW-1185">Reference proteome</keyword>
<organism evidence="1 2">
    <name type="scientific">Portunus trituberculatus</name>
    <name type="common">Swimming crab</name>
    <name type="synonym">Neptunus trituberculatus</name>
    <dbReference type="NCBI Taxonomy" id="210409"/>
    <lineage>
        <taxon>Eukaryota</taxon>
        <taxon>Metazoa</taxon>
        <taxon>Ecdysozoa</taxon>
        <taxon>Arthropoda</taxon>
        <taxon>Crustacea</taxon>
        <taxon>Multicrustacea</taxon>
        <taxon>Malacostraca</taxon>
        <taxon>Eumalacostraca</taxon>
        <taxon>Eucarida</taxon>
        <taxon>Decapoda</taxon>
        <taxon>Pleocyemata</taxon>
        <taxon>Brachyura</taxon>
        <taxon>Eubrachyura</taxon>
        <taxon>Portunoidea</taxon>
        <taxon>Portunidae</taxon>
        <taxon>Portuninae</taxon>
        <taxon>Portunus</taxon>
    </lineage>
</organism>
<accession>A0A5B7GWH2</accession>